<evidence type="ECO:0000256" key="1">
    <source>
        <dbReference type="ARBA" id="ARBA00004123"/>
    </source>
</evidence>
<keyword evidence="7" id="KW-0234">DNA repair</keyword>
<evidence type="ECO:0000313" key="19">
    <source>
        <dbReference type="Proteomes" id="UP000269793"/>
    </source>
</evidence>
<feature type="domain" description="Histone acetyl transferase HAT1 N-terminal" evidence="17">
    <location>
        <begin position="5"/>
        <end position="161"/>
    </location>
</feature>
<accession>A0A3G2S4L3</accession>
<name>A0A3G2S4L3_MALR7</name>
<dbReference type="GO" id="GO:0005634">
    <property type="term" value="C:nucleus"/>
    <property type="evidence" value="ECO:0007669"/>
    <property type="project" value="UniProtKB-SubCell"/>
</dbReference>
<keyword evidence="5 11" id="KW-0808">Transferase</keyword>
<evidence type="ECO:0000256" key="9">
    <source>
        <dbReference type="ARBA" id="ARBA00023315"/>
    </source>
</evidence>
<evidence type="ECO:0000256" key="10">
    <source>
        <dbReference type="ARBA" id="ARBA00048017"/>
    </source>
</evidence>
<dbReference type="InterPro" id="IPR017380">
    <property type="entry name" value="Hist_AcTrfase_B-typ_cat-su"/>
</dbReference>
<evidence type="ECO:0000256" key="2">
    <source>
        <dbReference type="ARBA" id="ARBA00010543"/>
    </source>
</evidence>
<dbReference type="Pfam" id="PF21184">
    <property type="entry name" value="HAT1_C_fung"/>
    <property type="match status" value="1"/>
</dbReference>
<evidence type="ECO:0000256" key="5">
    <source>
        <dbReference type="ARBA" id="ARBA00022679"/>
    </source>
</evidence>
<feature type="region of interest" description="Interaction with histone H4 N-terminus" evidence="13">
    <location>
        <begin position="39"/>
        <end position="41"/>
    </location>
</feature>
<dbReference type="OrthoDB" id="10253098at2759"/>
<dbReference type="InterPro" id="IPR019467">
    <property type="entry name" value="Hat1_N"/>
</dbReference>
<evidence type="ECO:0000256" key="14">
    <source>
        <dbReference type="PIRSR" id="PIRSR038084-3"/>
    </source>
</evidence>
<dbReference type="Pfam" id="PF10394">
    <property type="entry name" value="Hat1_N"/>
    <property type="match status" value="1"/>
</dbReference>
<comment type="similarity">
    <text evidence="2 11">Belongs to the HAT1 family.</text>
</comment>
<evidence type="ECO:0000313" key="18">
    <source>
        <dbReference type="EMBL" id="AYO42028.1"/>
    </source>
</evidence>
<comment type="subcellular location">
    <subcellularLocation>
        <location evidence="11">Cytoplasm</location>
    </subcellularLocation>
    <subcellularLocation>
        <location evidence="1 11">Nucleus</location>
    </subcellularLocation>
</comment>
<evidence type="ECO:0000256" key="15">
    <source>
        <dbReference type="SAM" id="MobiDB-lite"/>
    </source>
</evidence>
<dbReference type="Gene3D" id="3.90.360.10">
    <property type="entry name" value="Histone acetyl transferase 1 (HAT1), N-terminal domain"/>
    <property type="match status" value="1"/>
</dbReference>
<dbReference type="InterPro" id="IPR016181">
    <property type="entry name" value="Acyl_CoA_acyltransferase"/>
</dbReference>
<feature type="active site" description="Proton donor/acceptor" evidence="12">
    <location>
        <position position="246"/>
    </location>
</feature>
<evidence type="ECO:0000259" key="17">
    <source>
        <dbReference type="Pfam" id="PF10394"/>
    </source>
</evidence>
<dbReference type="InterPro" id="IPR037113">
    <property type="entry name" value="Hat1_N_sf"/>
</dbReference>
<dbReference type="GO" id="GO:0006281">
    <property type="term" value="P:DNA repair"/>
    <property type="evidence" value="ECO:0007669"/>
    <property type="project" value="UniProtKB-KW"/>
</dbReference>
<dbReference type="Proteomes" id="UP000269793">
    <property type="component" value="Chromosome II"/>
</dbReference>
<organism evidence="18 19">
    <name type="scientific">Malassezia restricta (strain ATCC 96810 / NBRC 103918 / CBS 7877)</name>
    <name type="common">Seborrheic dermatitis infection agent</name>
    <dbReference type="NCBI Taxonomy" id="425264"/>
    <lineage>
        <taxon>Eukaryota</taxon>
        <taxon>Fungi</taxon>
        <taxon>Dikarya</taxon>
        <taxon>Basidiomycota</taxon>
        <taxon>Ustilaginomycotina</taxon>
        <taxon>Malasseziomycetes</taxon>
        <taxon>Malasseziales</taxon>
        <taxon>Malasseziaceae</taxon>
        <taxon>Malassezia</taxon>
    </lineage>
</organism>
<dbReference type="Pfam" id="PF00583">
    <property type="entry name" value="Acetyltransf_1"/>
    <property type="match status" value="1"/>
</dbReference>
<dbReference type="InterPro" id="IPR000182">
    <property type="entry name" value="GNAT_dom"/>
</dbReference>
<comment type="subunit">
    <text evidence="11">Component of the HAT-B complex composed of at least HAT1 and HAT2. The HAT-B complex binds to histone H4 tail.</text>
</comment>
<dbReference type="STRING" id="425264.A0A3G2S4L3"/>
<evidence type="ECO:0000256" key="7">
    <source>
        <dbReference type="ARBA" id="ARBA00023204"/>
    </source>
</evidence>
<feature type="binding site" evidence="13">
    <location>
        <begin position="218"/>
        <end position="224"/>
    </location>
    <ligand>
        <name>acetyl-CoA</name>
        <dbReference type="ChEBI" id="CHEBI:57288"/>
    </ligand>
</feature>
<feature type="region of interest" description="Interaction with histone H4 N-terminus" evidence="13">
    <location>
        <begin position="195"/>
        <end position="197"/>
    </location>
</feature>
<dbReference type="VEuPathDB" id="FungiDB:DNF11_1078"/>
<feature type="site" description="Interaction with histone H4 N-terminus" evidence="14">
    <location>
        <position position="173"/>
    </location>
</feature>
<dbReference type="GO" id="GO:0005737">
    <property type="term" value="C:cytoplasm"/>
    <property type="evidence" value="ECO:0007669"/>
    <property type="project" value="UniProtKB-SubCell"/>
</dbReference>
<dbReference type="PANTHER" id="PTHR12046">
    <property type="entry name" value="HISTONE ACETYLTRANSFERASE TYPE B CATALYTIC SUBUNIT"/>
    <property type="match status" value="1"/>
</dbReference>
<dbReference type="Gene3D" id="1.10.10.390">
    <property type="match status" value="1"/>
</dbReference>
<protein>
    <recommendedName>
        <fullName evidence="4 11">Histone acetyltransferase type B catalytic subunit</fullName>
        <ecNumber evidence="3 11">2.3.1.48</ecNumber>
    </recommendedName>
</protein>
<gene>
    <name evidence="18" type="primary">HAT1</name>
    <name evidence="18" type="ORF">DNF11_1078</name>
</gene>
<feature type="binding site" evidence="13">
    <location>
        <begin position="211"/>
        <end position="213"/>
    </location>
    <ligand>
        <name>acetyl-CoA</name>
        <dbReference type="ChEBI" id="CHEBI:57288"/>
    </ligand>
</feature>
<evidence type="ECO:0000256" key="12">
    <source>
        <dbReference type="PIRSR" id="PIRSR038084-1"/>
    </source>
</evidence>
<proteinExistence type="inferred from homology"/>
<keyword evidence="6" id="KW-0227">DNA damage</keyword>
<dbReference type="SUPFAM" id="SSF55729">
    <property type="entry name" value="Acyl-CoA N-acyltransferases (Nat)"/>
    <property type="match status" value="1"/>
</dbReference>
<evidence type="ECO:0000256" key="11">
    <source>
        <dbReference type="PIRNR" id="PIRNR038084"/>
    </source>
</evidence>
<evidence type="ECO:0000259" key="16">
    <source>
        <dbReference type="Pfam" id="PF00583"/>
    </source>
</evidence>
<keyword evidence="11" id="KW-0963">Cytoplasm</keyword>
<sequence length="395" mass="45769">MSSKWTCSANEATCLCLAGAPPPCDTVFHPDFTYPIFGEAEVIYGYQRLHIRLSFTSGSLRPCLVVEYAAKHTTTSAKIDDVDAQLREFLPVDDLVAPDAWEEVTRTEHDTFQPHGTQVASYRQGGKGREREFGIFHATWDTPGFRAWHKRAQIFTLFFIEGASYLQDDEPYWEFFTLFERTGDAWHFVGYTSLYRFWCWPDKTRTRLSQFVILPPYQGQRHGSRLYGAVYAHILSNPRMCELTVEDPSEAFDKLRDTCDLAFLHQQSDVLAHCKAPIDPAWRQAARKQYKIAPRQWARLLDMLGLLQLEENASAEQLESYRLQVKARIYQVNREVLDMLPHEQKTEKLQEAFEAVMDEYAEVTGAEIPEALLHPRTQKRKAESEEDAYRPKRRL</sequence>
<dbReference type="AlphaFoldDB" id="A0A3G2S4L3"/>
<evidence type="ECO:0000256" key="3">
    <source>
        <dbReference type="ARBA" id="ARBA00013184"/>
    </source>
</evidence>
<keyword evidence="9 11" id="KW-0012">Acyltransferase</keyword>
<evidence type="ECO:0000256" key="4">
    <source>
        <dbReference type="ARBA" id="ARBA00021268"/>
    </source>
</evidence>
<dbReference type="InterPro" id="IPR013523">
    <property type="entry name" value="Hist_AcTrfase_HAT1_C"/>
</dbReference>
<keyword evidence="19" id="KW-1185">Reference proteome</keyword>
<keyword evidence="8 11" id="KW-0539">Nucleus</keyword>
<dbReference type="GO" id="GO:0042393">
    <property type="term" value="F:histone binding"/>
    <property type="evidence" value="ECO:0007669"/>
    <property type="project" value="InterPro"/>
</dbReference>
<feature type="region of interest" description="Disordered" evidence="15">
    <location>
        <begin position="371"/>
        <end position="395"/>
    </location>
</feature>
<dbReference type="GO" id="GO:0031509">
    <property type="term" value="P:subtelomeric heterochromatin formation"/>
    <property type="evidence" value="ECO:0007669"/>
    <property type="project" value="InterPro"/>
</dbReference>
<comment type="function">
    <text evidence="11">Catalytic component of the histone acetylase B (HAT-B) complex. Has intrinsic substrate specificity that modifies lysine in recognition sequence GXGKXG. Involved in DNA double-strand break repair.</text>
</comment>
<dbReference type="GO" id="GO:0004402">
    <property type="term" value="F:histone acetyltransferase activity"/>
    <property type="evidence" value="ECO:0007669"/>
    <property type="project" value="UniProtKB-UniRule"/>
</dbReference>
<evidence type="ECO:0000256" key="13">
    <source>
        <dbReference type="PIRSR" id="PIRSR038084-2"/>
    </source>
</evidence>
<dbReference type="GO" id="GO:0000781">
    <property type="term" value="C:chromosome, telomeric region"/>
    <property type="evidence" value="ECO:0007669"/>
    <property type="project" value="GOC"/>
</dbReference>
<dbReference type="EMBL" id="CP033149">
    <property type="protein sequence ID" value="AYO42028.1"/>
    <property type="molecule type" value="Genomic_DNA"/>
</dbReference>
<comment type="catalytic activity">
    <reaction evidence="10 11">
        <text>L-lysyl-[protein] + acetyl-CoA = N(6)-acetyl-L-lysyl-[protein] + CoA + H(+)</text>
        <dbReference type="Rhea" id="RHEA:45948"/>
        <dbReference type="Rhea" id="RHEA-COMP:9752"/>
        <dbReference type="Rhea" id="RHEA-COMP:10731"/>
        <dbReference type="ChEBI" id="CHEBI:15378"/>
        <dbReference type="ChEBI" id="CHEBI:29969"/>
        <dbReference type="ChEBI" id="CHEBI:57287"/>
        <dbReference type="ChEBI" id="CHEBI:57288"/>
        <dbReference type="ChEBI" id="CHEBI:61930"/>
        <dbReference type="EC" id="2.3.1.48"/>
    </reaction>
</comment>
<dbReference type="Gene3D" id="3.40.630.30">
    <property type="match status" value="1"/>
</dbReference>
<evidence type="ECO:0000256" key="8">
    <source>
        <dbReference type="ARBA" id="ARBA00023242"/>
    </source>
</evidence>
<dbReference type="PIRSF" id="PIRSF038084">
    <property type="entry name" value="HAT-B_cat"/>
    <property type="match status" value="1"/>
</dbReference>
<feature type="compositionally biased region" description="Basic and acidic residues" evidence="15">
    <location>
        <begin position="380"/>
        <end position="395"/>
    </location>
</feature>
<reference evidence="18 19" key="1">
    <citation type="submission" date="2018-10" db="EMBL/GenBank/DDBJ databases">
        <title>Complete genome sequence of Malassezia restricta CBS 7877.</title>
        <authorList>
            <person name="Morand S.C."/>
            <person name="Bertignac M."/>
            <person name="Iltis A."/>
            <person name="Kolder I."/>
            <person name="Pirovano W."/>
            <person name="Jourdain R."/>
            <person name="Clavaud C."/>
        </authorList>
    </citation>
    <scope>NUCLEOTIDE SEQUENCE [LARGE SCALE GENOMIC DNA]</scope>
    <source>
        <strain evidence="18 19">CBS 7877</strain>
    </source>
</reference>
<feature type="domain" description="N-acetyltransferase" evidence="16">
    <location>
        <begin position="170"/>
        <end position="247"/>
    </location>
</feature>
<evidence type="ECO:0000256" key="6">
    <source>
        <dbReference type="ARBA" id="ARBA00022763"/>
    </source>
</evidence>
<dbReference type="EC" id="2.3.1.48" evidence="3 11"/>